<dbReference type="OrthoDB" id="9811425at2"/>
<dbReference type="GO" id="GO:0016853">
    <property type="term" value="F:isomerase activity"/>
    <property type="evidence" value="ECO:0007669"/>
    <property type="project" value="UniProtKB-KW"/>
</dbReference>
<comment type="pathway">
    <text evidence="5">Nucleotide-sugar biosynthesis; GDP-L-fucose biosynthesis via de novo pathway; GDP-L-fucose from GDP-alpha-D-mannose: step 2/2.</text>
</comment>
<sequence>MSKQRTIMLTGGRGMVGSNVRERLAGSDWNLLAPSHSDLDLLDAEAVHDYLAVHRPDIIIHSAGLVGGIQANIANPVAFLDKNLVIGRNVIMAAYEANIEQLINLASTCVYPRSALNPLSEDMILTGELEPTNEGYAIAKLMALRLCQYVNRERGKACFKTIIPCNLYGRHDKFDPARSHLIPAIIHKVHHAKLNGSKVVDIWGDGTARREFMYAGDLADFLYRALNNFDTLPDLTNVGLGHDFSINDYYAAVAEVVGWTGEFSHDLSKPVGMKQKLASDAKQAAWGWAPKTSLKDGIQKTYDFYLETLNK</sequence>
<evidence type="ECO:0000256" key="1">
    <source>
        <dbReference type="ARBA" id="ARBA00005959"/>
    </source>
</evidence>
<feature type="binding site" evidence="5">
    <location>
        <begin position="164"/>
        <end position="167"/>
    </location>
    <ligand>
        <name>NADP(+)</name>
        <dbReference type="ChEBI" id="CHEBI:58349"/>
    </ligand>
</feature>
<dbReference type="Gene3D" id="3.90.25.10">
    <property type="entry name" value="UDP-galactose 4-epimerase, domain 1"/>
    <property type="match status" value="1"/>
</dbReference>
<feature type="binding site" evidence="5">
    <location>
        <position position="188"/>
    </location>
    <ligand>
        <name>substrate</name>
    </ligand>
</feature>
<comment type="similarity">
    <text evidence="1 5">Belongs to the NAD(P)-dependent epimerase/dehydratase family. Fucose synthase subfamily.</text>
</comment>
<evidence type="ECO:0000256" key="3">
    <source>
        <dbReference type="ARBA" id="ARBA00023002"/>
    </source>
</evidence>
<comment type="caution">
    <text evidence="5">Lacks conserved residue(s) required for the propagation of feature annotation.</text>
</comment>
<dbReference type="GO" id="GO:0042351">
    <property type="term" value="P:'de novo' GDP-L-fucose biosynthetic process"/>
    <property type="evidence" value="ECO:0007669"/>
    <property type="project" value="UniProtKB-UniRule"/>
</dbReference>
<evidence type="ECO:0000313" key="7">
    <source>
        <dbReference type="EMBL" id="SNZ20180.1"/>
    </source>
</evidence>
<keyword evidence="5" id="KW-0511">Multifunctional enzyme</keyword>
<feature type="binding site" evidence="5">
    <location>
        <begin position="11"/>
        <end position="17"/>
    </location>
    <ligand>
        <name>NADP(+)</name>
        <dbReference type="ChEBI" id="CHEBI:58349"/>
    </ligand>
</feature>
<dbReference type="Gene3D" id="3.40.50.720">
    <property type="entry name" value="NAD(P)-binding Rossmann-like Domain"/>
    <property type="match status" value="1"/>
</dbReference>
<name>A0A285PEL1_9HYPH</name>
<evidence type="ECO:0000256" key="5">
    <source>
        <dbReference type="HAMAP-Rule" id="MF_00956"/>
    </source>
</evidence>
<dbReference type="GO" id="GO:0050577">
    <property type="term" value="F:GDP-L-fucose synthase activity"/>
    <property type="evidence" value="ECO:0007669"/>
    <property type="project" value="UniProtKB-UniRule"/>
</dbReference>
<dbReference type="InterPro" id="IPR028614">
    <property type="entry name" value="GDP_fucose/colitose_synth"/>
</dbReference>
<evidence type="ECO:0000313" key="8">
    <source>
        <dbReference type="Proteomes" id="UP000219439"/>
    </source>
</evidence>
<dbReference type="SUPFAM" id="SSF51735">
    <property type="entry name" value="NAD(P)-binding Rossmann-fold domains"/>
    <property type="match status" value="1"/>
</dbReference>
<feature type="site" description="Important for catalytic activity" evidence="5">
    <location>
        <position position="109"/>
    </location>
</feature>
<keyword evidence="3 5" id="KW-0560">Oxidoreductase</keyword>
<evidence type="ECO:0000259" key="6">
    <source>
        <dbReference type="Pfam" id="PF01370"/>
    </source>
</evidence>
<dbReference type="PANTHER" id="PTHR43238:SF1">
    <property type="entry name" value="GDP-L-FUCOSE SYNTHASE"/>
    <property type="match status" value="1"/>
</dbReference>
<dbReference type="RefSeq" id="WP_097154557.1">
    <property type="nucleotide sequence ID" value="NZ_OBEL01000004.1"/>
</dbReference>
<evidence type="ECO:0000256" key="2">
    <source>
        <dbReference type="ARBA" id="ARBA00022857"/>
    </source>
</evidence>
<reference evidence="7 8" key="1">
    <citation type="submission" date="2017-09" db="EMBL/GenBank/DDBJ databases">
        <authorList>
            <person name="Ehlers B."/>
            <person name="Leendertz F.H."/>
        </authorList>
    </citation>
    <scope>NUCLEOTIDE SEQUENCE [LARGE SCALE GENOMIC DNA]</scope>
    <source>
        <strain evidence="7 8">DSM 18289</strain>
    </source>
</reference>
<feature type="binding site" evidence="5">
    <location>
        <position position="140"/>
    </location>
    <ligand>
        <name>NADP(+)</name>
        <dbReference type="ChEBI" id="CHEBI:58349"/>
    </ligand>
</feature>
<dbReference type="PANTHER" id="PTHR43238">
    <property type="entry name" value="GDP-L-FUCOSE SYNTHASE"/>
    <property type="match status" value="1"/>
</dbReference>
<dbReference type="EMBL" id="OBEL01000004">
    <property type="protein sequence ID" value="SNZ20180.1"/>
    <property type="molecule type" value="Genomic_DNA"/>
</dbReference>
<dbReference type="GO" id="GO:0070401">
    <property type="term" value="F:NADP+ binding"/>
    <property type="evidence" value="ECO:0007669"/>
    <property type="project" value="UniProtKB-UniRule"/>
</dbReference>
<dbReference type="InterPro" id="IPR036291">
    <property type="entry name" value="NAD(P)-bd_dom_sf"/>
</dbReference>
<protein>
    <recommendedName>
        <fullName evidence="5">GDP-L-fucose synthase</fullName>
        <ecNumber evidence="5">1.1.1.271</ecNumber>
    </recommendedName>
    <alternativeName>
        <fullName evidence="5">GDP-4-keto-6-deoxy-D-mannose-3,5-epimerase-4-reductase</fullName>
    </alternativeName>
</protein>
<comment type="catalytic activity">
    <reaction evidence="5">
        <text>GDP-beta-L-fucose + NADP(+) = GDP-4-dehydro-alpha-D-rhamnose + NADPH + H(+)</text>
        <dbReference type="Rhea" id="RHEA:18885"/>
        <dbReference type="ChEBI" id="CHEBI:15378"/>
        <dbReference type="ChEBI" id="CHEBI:57273"/>
        <dbReference type="ChEBI" id="CHEBI:57783"/>
        <dbReference type="ChEBI" id="CHEBI:57964"/>
        <dbReference type="ChEBI" id="CHEBI:58349"/>
        <dbReference type="EC" id="1.1.1.271"/>
    </reaction>
</comment>
<gene>
    <name evidence="5" type="primary">fcl</name>
    <name evidence="7" type="ORF">SAMN06265368_3283</name>
</gene>
<dbReference type="CDD" id="cd05239">
    <property type="entry name" value="GDP_FS_SDR_e"/>
    <property type="match status" value="1"/>
</dbReference>
<proteinExistence type="inferred from homology"/>
<dbReference type="Proteomes" id="UP000219439">
    <property type="component" value="Unassembled WGS sequence"/>
</dbReference>
<dbReference type="InterPro" id="IPR001509">
    <property type="entry name" value="Epimerase_deHydtase"/>
</dbReference>
<feature type="binding site" evidence="5">
    <location>
        <position position="210"/>
    </location>
    <ligand>
        <name>substrate</name>
    </ligand>
</feature>
<keyword evidence="8" id="KW-1185">Reference proteome</keyword>
<dbReference type="Pfam" id="PF01370">
    <property type="entry name" value="Epimerase"/>
    <property type="match status" value="1"/>
</dbReference>
<dbReference type="EC" id="1.1.1.271" evidence="5"/>
<feature type="site" description="Important for catalytic activity" evidence="5">
    <location>
        <position position="107"/>
    </location>
</feature>
<evidence type="ECO:0000256" key="4">
    <source>
        <dbReference type="ARBA" id="ARBA00023235"/>
    </source>
</evidence>
<keyword evidence="4 5" id="KW-0413">Isomerase</keyword>
<dbReference type="UniPathway" id="UPA00128">
    <property type="reaction ID" value="UER00191"/>
</dbReference>
<feature type="domain" description="NAD-dependent epimerase/dehydratase" evidence="6">
    <location>
        <begin position="7"/>
        <end position="239"/>
    </location>
</feature>
<feature type="active site" description="Proton donor/acceptor" evidence="5">
    <location>
        <position position="136"/>
    </location>
</feature>
<dbReference type="HAMAP" id="MF_00956">
    <property type="entry name" value="GDP_fucose_synth"/>
    <property type="match status" value="1"/>
</dbReference>
<feature type="binding site" evidence="5">
    <location>
        <begin position="105"/>
        <end position="108"/>
    </location>
    <ligand>
        <name>NADP(+)</name>
        <dbReference type="ChEBI" id="CHEBI:58349"/>
    </ligand>
</feature>
<feature type="binding site" evidence="5">
    <location>
        <position position="180"/>
    </location>
    <ligand>
        <name>NADP(+)</name>
        <dbReference type="ChEBI" id="CHEBI:58349"/>
    </ligand>
</feature>
<feature type="binding site" evidence="5">
    <location>
        <position position="203"/>
    </location>
    <ligand>
        <name>substrate</name>
    </ligand>
</feature>
<accession>A0A285PEL1</accession>
<organism evidence="7 8">
    <name type="scientific">Cohaesibacter gelatinilyticus</name>
    <dbReference type="NCBI Taxonomy" id="372072"/>
    <lineage>
        <taxon>Bacteria</taxon>
        <taxon>Pseudomonadati</taxon>
        <taxon>Pseudomonadota</taxon>
        <taxon>Alphaproteobacteria</taxon>
        <taxon>Hyphomicrobiales</taxon>
        <taxon>Cohaesibacteraceae</taxon>
    </lineage>
</organism>
<comment type="function">
    <text evidence="5">Catalyzes the two-step NADP-dependent conversion of GDP-4-dehydro-6-deoxy-D-mannose to GDP-fucose, involving an epimerase and a reductase reaction.</text>
</comment>
<dbReference type="AlphaFoldDB" id="A0A285PEL1"/>
<keyword evidence="2 5" id="KW-0521">NADP</keyword>